<evidence type="ECO:0000313" key="7">
    <source>
        <dbReference type="EMBL" id="TDL29833.1"/>
    </source>
</evidence>
<evidence type="ECO:0000256" key="3">
    <source>
        <dbReference type="ARBA" id="ARBA00044493"/>
    </source>
</evidence>
<comment type="similarity">
    <text evidence="1">Belongs to the CCM1 family.</text>
</comment>
<dbReference type="NCBIfam" id="TIGR00756">
    <property type="entry name" value="PPR"/>
    <property type="match status" value="4"/>
</dbReference>
<evidence type="ECO:0000313" key="8">
    <source>
        <dbReference type="Proteomes" id="UP000294933"/>
    </source>
</evidence>
<evidence type="ECO:0000256" key="4">
    <source>
        <dbReference type="ARBA" id="ARBA00044511"/>
    </source>
</evidence>
<dbReference type="InterPro" id="IPR011990">
    <property type="entry name" value="TPR-like_helical_dom_sf"/>
</dbReference>
<feature type="repeat" description="PPR" evidence="5">
    <location>
        <begin position="582"/>
        <end position="616"/>
    </location>
</feature>
<feature type="compositionally biased region" description="Basic and acidic residues" evidence="6">
    <location>
        <begin position="1123"/>
        <end position="1132"/>
    </location>
</feature>
<dbReference type="InterPro" id="IPR002885">
    <property type="entry name" value="PPR_rpt"/>
</dbReference>
<name>A0A4R5XFG5_9AGAM</name>
<evidence type="ECO:0000256" key="6">
    <source>
        <dbReference type="SAM" id="MobiDB-lite"/>
    </source>
</evidence>
<dbReference type="EMBL" id="ML170156">
    <property type="protein sequence ID" value="TDL29833.1"/>
    <property type="molecule type" value="Genomic_DNA"/>
</dbReference>
<protein>
    <recommendedName>
        <fullName evidence="9">Pentacotripeptide-repeat region of PRORP domain-containing protein</fullName>
    </recommendedName>
</protein>
<comment type="subunit">
    <text evidence="4">Binds to mitochondrial small subunit 15S rRNA.</text>
</comment>
<feature type="repeat" description="PPR" evidence="5">
    <location>
        <begin position="732"/>
        <end position="766"/>
    </location>
</feature>
<feature type="region of interest" description="Disordered" evidence="6">
    <location>
        <begin position="1"/>
        <end position="20"/>
    </location>
</feature>
<evidence type="ECO:0000256" key="5">
    <source>
        <dbReference type="PROSITE-ProRule" id="PRU00708"/>
    </source>
</evidence>
<dbReference type="OrthoDB" id="185373at2759"/>
<dbReference type="PANTHER" id="PTHR47447">
    <property type="entry name" value="OS03G0856100 PROTEIN"/>
    <property type="match status" value="1"/>
</dbReference>
<dbReference type="Pfam" id="PF13812">
    <property type="entry name" value="PPR_3"/>
    <property type="match status" value="2"/>
</dbReference>
<organism evidence="7 8">
    <name type="scientific">Rickenella mellea</name>
    <dbReference type="NCBI Taxonomy" id="50990"/>
    <lineage>
        <taxon>Eukaryota</taxon>
        <taxon>Fungi</taxon>
        <taxon>Dikarya</taxon>
        <taxon>Basidiomycota</taxon>
        <taxon>Agaricomycotina</taxon>
        <taxon>Agaricomycetes</taxon>
        <taxon>Hymenochaetales</taxon>
        <taxon>Rickenellaceae</taxon>
        <taxon>Rickenella</taxon>
    </lineage>
</organism>
<sequence length="1179" mass="134127">MLEHLAPAILSSTRPSTSSSSSFAHVALRAIAMARTTHNFETRGISSWKGKCRDDTPQTDSDIGGMLKEYSGHEERPRSSPLKTRISRQRHRELHRALFHSFTRGTSFQTSPCFAMFIRSVTSSAAIPKRLVTSYSRSKVLDLDGSTLSRFNIANDVRDASWNLEEGWFSFSEVHERGLVKKVSNEALFKLAQRIANHKEVTTGNSLAVLRSTVEWGNCLKTVLGELETRKPFDPVVNLRYECLICICKALSGHPGDAQKHLREVFGSIAAPFRMEHYQLNRTYIIDAYCHAILSSWRHLNPTDAFKFLVREWNALRLLNHSRNALQRDSPFSGLIQSVVQDLEDPAIMLEDEQDDWSKSQKAIAYPLIIRTYCVCRMPHKANQVLRSTQSKNIDVSIPVQQLHVVRCLTEMEMYEEANTLYSNVDIDQVNDEQFYHRTGLHLFAHQGDTQNAEEKFAWIETHGLSTPGTITLLLHASAINGDTEKVLEIFETYFSLSAGNSPSTSHLHKPNLIHYTTVIFAYAQRGDYDGMNKWLEMMTQKGHSPDLHVYNVILKSFALRGEMDSVVTVMDQMRSAHFYPDAVSYTTVIKLLAQRNDPLTAENLFKRALREGVVPDRAMVTAVMNAHVEAALWPGVIRCFDYLRTSRARFMHLGIEVYNTLLKAYVLIGAPFHVVADIFHKLEQARVRPTARTFALLIQSACDFGKMDIASQLFVEMDQLSRYWQSNLHINAYVMTIIMAGYLRLGRRGDAKAVYDDMLKRGIQPTTVTFGTILRSYANEKSEESLRIAEDFLRSLTADKFGMRELTMSTGGRVSALEGIYAPLMNVYAAAKRAEDVERLFSDMLSNSGTPSLATLTILLDVYRRNRNVEGARQLWPQIFDLALRLSKTDDLLEPEHRQPPEYKVDRQANILCVPLSIYIDSLSAGGYHLEIAAVWNKLRDEGFQFDSHNWNHLVVALVRAGEPERAFEVLERVILPYHDQAQQFMRTRPTNPDSPLVFDTLAAELMEDEPPAPLNEAGMHRQKRRIQGGKRRERKLGSSLDYEPGEDEDDYAQPLHVLHQILPSWNTWRPHGITLSVLSQVLRRLEAGFAITPVERHGATGSSLPEVFVRKADPQISGHEPMPDEVHDGDVPNGRRPPNIAVYAREVHQRILTKYGRAVEAVEVWERMERRRDNHFY</sequence>
<feature type="repeat" description="PPR" evidence="5">
    <location>
        <begin position="547"/>
        <end position="581"/>
    </location>
</feature>
<dbReference type="VEuPathDB" id="FungiDB:BD410DRAFT_758956"/>
<dbReference type="PROSITE" id="PS51375">
    <property type="entry name" value="PPR"/>
    <property type="match status" value="4"/>
</dbReference>
<gene>
    <name evidence="7" type="ORF">BD410DRAFT_758956</name>
</gene>
<dbReference type="AlphaFoldDB" id="A0A4R5XFG5"/>
<dbReference type="PANTHER" id="PTHR47447:SF24">
    <property type="entry name" value="PENTATRICOPEPTIDE REPEAT-CONTAINING PROTEIN"/>
    <property type="match status" value="1"/>
</dbReference>
<accession>A0A4R5XFG5</accession>
<feature type="compositionally biased region" description="Basic residues" evidence="6">
    <location>
        <begin position="1022"/>
        <end position="1036"/>
    </location>
</feature>
<feature type="region of interest" description="Disordered" evidence="6">
    <location>
        <begin position="1012"/>
        <end position="1049"/>
    </location>
</feature>
<evidence type="ECO:0000256" key="1">
    <source>
        <dbReference type="ARBA" id="ARBA00006192"/>
    </source>
</evidence>
<proteinExistence type="inferred from homology"/>
<dbReference type="Pfam" id="PF01535">
    <property type="entry name" value="PPR"/>
    <property type="match status" value="2"/>
</dbReference>
<evidence type="ECO:0008006" key="9">
    <source>
        <dbReference type="Google" id="ProtNLM"/>
    </source>
</evidence>
<feature type="region of interest" description="Disordered" evidence="6">
    <location>
        <begin position="51"/>
        <end position="87"/>
    </location>
</feature>
<dbReference type="Pfam" id="PF13041">
    <property type="entry name" value="PPR_2"/>
    <property type="match status" value="2"/>
</dbReference>
<reference evidence="7 8" key="1">
    <citation type="submission" date="2018-06" db="EMBL/GenBank/DDBJ databases">
        <title>A transcriptomic atlas of mushroom development highlights an independent origin of complex multicellularity.</title>
        <authorList>
            <consortium name="DOE Joint Genome Institute"/>
            <person name="Krizsan K."/>
            <person name="Almasi E."/>
            <person name="Merenyi Z."/>
            <person name="Sahu N."/>
            <person name="Viragh M."/>
            <person name="Koszo T."/>
            <person name="Mondo S."/>
            <person name="Kiss B."/>
            <person name="Balint B."/>
            <person name="Kues U."/>
            <person name="Barry K."/>
            <person name="Hegedus J.C."/>
            <person name="Henrissat B."/>
            <person name="Johnson J."/>
            <person name="Lipzen A."/>
            <person name="Ohm R."/>
            <person name="Nagy I."/>
            <person name="Pangilinan J."/>
            <person name="Yan J."/>
            <person name="Xiong Y."/>
            <person name="Grigoriev I.V."/>
            <person name="Hibbett D.S."/>
            <person name="Nagy L.G."/>
        </authorList>
    </citation>
    <scope>NUCLEOTIDE SEQUENCE [LARGE SCALE GENOMIC DNA]</scope>
    <source>
        <strain evidence="7 8">SZMC22713</strain>
    </source>
</reference>
<dbReference type="STRING" id="50990.A0A4R5XFG5"/>
<feature type="repeat" description="PPR" evidence="5">
    <location>
        <begin position="512"/>
        <end position="546"/>
    </location>
</feature>
<comment type="function">
    <text evidence="3">Regulates mitochondrial small subunit maturation by controlling 15S rRNA 5'-end processing. Localizes to the 5' precursor of the 15S rRNA in a position that is subsequently occupied by mS47 in the mature yeast mtSSU. Uses structure and sequence-specific RNA recognition, binding to a single-stranded region of the precursor and specifically recognizing bases -6 to -1. The exchange of Ccm1 for mS47 is coupled to the irreversible removal of precursor rRNA that is accompanied by conformational changes of the mitoribosomal proteins uS5m and mS26. These conformational changes signal completion of 5'-end rRNA processing through protection of the mature 5'-end of the 15S rRNA and stabilization of mS47. The removal of the 5' precursor together with the dissociation of Ccm1 may be catalyzed by the 5'-3' exoribonuclease Pet127. Involved in the specific removal of group I introns in mitochondrial encoded transcripts.</text>
</comment>
<dbReference type="Proteomes" id="UP000294933">
    <property type="component" value="Unassembled WGS sequence"/>
</dbReference>
<feature type="compositionally biased region" description="Low complexity" evidence="6">
    <location>
        <begin position="11"/>
        <end position="20"/>
    </location>
</feature>
<evidence type="ECO:0000256" key="2">
    <source>
        <dbReference type="ARBA" id="ARBA00022737"/>
    </source>
</evidence>
<keyword evidence="2" id="KW-0677">Repeat</keyword>
<keyword evidence="8" id="KW-1185">Reference proteome</keyword>
<dbReference type="Gene3D" id="1.25.40.10">
    <property type="entry name" value="Tetratricopeptide repeat domain"/>
    <property type="match status" value="4"/>
</dbReference>
<feature type="region of interest" description="Disordered" evidence="6">
    <location>
        <begin position="1117"/>
        <end position="1138"/>
    </location>
</feature>